<evidence type="ECO:0000259" key="9">
    <source>
        <dbReference type="Pfam" id="PF18076"/>
    </source>
</evidence>
<organism evidence="10 11">
    <name type="scientific">Paramarasmius palmivorus</name>
    <dbReference type="NCBI Taxonomy" id="297713"/>
    <lineage>
        <taxon>Eukaryota</taxon>
        <taxon>Fungi</taxon>
        <taxon>Dikarya</taxon>
        <taxon>Basidiomycota</taxon>
        <taxon>Agaricomycotina</taxon>
        <taxon>Agaricomycetes</taxon>
        <taxon>Agaricomycetidae</taxon>
        <taxon>Agaricales</taxon>
        <taxon>Marasmiineae</taxon>
        <taxon>Marasmiaceae</taxon>
        <taxon>Paramarasmius</taxon>
    </lineage>
</organism>
<dbReference type="Gene3D" id="3.90.650.10">
    <property type="entry name" value="PurM-like C-terminal domain"/>
    <property type="match status" value="1"/>
</dbReference>
<dbReference type="InterPro" id="IPR010918">
    <property type="entry name" value="PurM-like_C_dom"/>
</dbReference>
<dbReference type="GO" id="GO:0004642">
    <property type="term" value="F:phosphoribosylformylglycinamidine synthase activity"/>
    <property type="evidence" value="ECO:0007669"/>
    <property type="project" value="UniProtKB-EC"/>
</dbReference>
<gene>
    <name evidence="10" type="primary">ADE6_1</name>
    <name evidence="10" type="ORF">VNI00_010051</name>
</gene>
<dbReference type="SUPFAM" id="SSF82697">
    <property type="entry name" value="PurS-like"/>
    <property type="match status" value="1"/>
</dbReference>
<keyword evidence="4" id="KW-0658">Purine biosynthesis</keyword>
<sequence>MLILAGSPSLSQIKLGNLLNKIQLVLPAVQAVNANSFYLIDPVSQQAEAELHDEKSSKRKALDALLGSGGILSQDEGLGADKTVVYMTPRLGSISPWSSKATDIAGICNLTTHIQRIEHGVLYTFTSSSALDITPIAHLLHDRMTQSLHLHSLPPAEAIFQHAEPKPLLTIPFASSKSPEQILSEANVTLAYEKEGRVPTDAELFMFAQVNSEHCRHKIFNASWEIDASSKAHSLFQMIRNTEALSPGGNTISAYEDNAAVFAGPESKHNHPTAVSPFPGAATGTGGEIRDEAAVGRGSRTKAGLAGYTTSDLCIPGFTQDWESDGVGKPGHVASALDIMIEGTPWGSRDTGTNLVDLGSGNQKHIGYHKPIMIAGGLGSVRPQHTHKAPLAPGDKLIVLGGPGMLIGLGGGAASSADFASVQRDNAEMERRCQAVIDTFTSSSATATENNIILSVHDVGAGGLSNALPELVHVPPAPSPSTPNITPAYTTWRVNRSTCNPSSGYKSVSNGNMERYVLAIKPQHVEAFRSVCERERCPWGAVGEATSSGELLVYDSRSRKGRKAEKVIKLKMDTLFGKPPKMHRS</sequence>
<keyword evidence="6" id="KW-0460">Magnesium</keyword>
<dbReference type="GO" id="GO:0005524">
    <property type="term" value="F:ATP binding"/>
    <property type="evidence" value="ECO:0007669"/>
    <property type="project" value="UniProtKB-KW"/>
</dbReference>
<dbReference type="Gene3D" id="1.10.8.750">
    <property type="entry name" value="Phosphoribosylformylglycinamidine synthase, linker domain"/>
    <property type="match status" value="1"/>
</dbReference>
<reference evidence="10 11" key="1">
    <citation type="submission" date="2024-01" db="EMBL/GenBank/DDBJ databases">
        <title>A draft genome for a cacao thread blight-causing isolate of Paramarasmius palmivorus.</title>
        <authorList>
            <person name="Baruah I.K."/>
            <person name="Bukari Y."/>
            <person name="Amoako-Attah I."/>
            <person name="Meinhardt L.W."/>
            <person name="Bailey B.A."/>
            <person name="Cohen S.P."/>
        </authorList>
    </citation>
    <scope>NUCLEOTIDE SEQUENCE [LARGE SCALE GENOMIC DNA]</scope>
    <source>
        <strain evidence="10 11">GH-12</strain>
    </source>
</reference>
<keyword evidence="3" id="KW-0547">Nucleotide-binding</keyword>
<dbReference type="Pfam" id="PF18076">
    <property type="entry name" value="FGAR-AT_N"/>
    <property type="match status" value="1"/>
</dbReference>
<protein>
    <submittedName>
        <fullName evidence="10">Phosphoribosylformylglycinamidine synthase</fullName>
        <ecNumber evidence="10">6.3.5.3</ecNumber>
    </submittedName>
</protein>
<dbReference type="GO" id="GO:0005737">
    <property type="term" value="C:cytoplasm"/>
    <property type="evidence" value="ECO:0007669"/>
    <property type="project" value="TreeGrafter"/>
</dbReference>
<dbReference type="Pfam" id="PF18072">
    <property type="entry name" value="FGAR-AT_linker"/>
    <property type="match status" value="1"/>
</dbReference>
<dbReference type="InterPro" id="IPR041609">
    <property type="entry name" value="PurL_linker"/>
</dbReference>
<dbReference type="InterPro" id="IPR036921">
    <property type="entry name" value="PurM-like_N_sf"/>
</dbReference>
<feature type="domain" description="Phosphoribosylformylglycinamidine synthase N-terminal" evidence="9">
    <location>
        <begin position="55"/>
        <end position="160"/>
    </location>
</feature>
<dbReference type="Proteomes" id="UP001383192">
    <property type="component" value="Unassembled WGS sequence"/>
</dbReference>
<name>A0AAW0CJ90_9AGAR</name>
<keyword evidence="5" id="KW-0067">ATP-binding</keyword>
<keyword evidence="11" id="KW-1185">Reference proteome</keyword>
<dbReference type="EMBL" id="JAYKXP010000039">
    <property type="protein sequence ID" value="KAK7039147.1"/>
    <property type="molecule type" value="Genomic_DNA"/>
</dbReference>
<dbReference type="SUPFAM" id="SSF109736">
    <property type="entry name" value="FGAM synthase PurL, linker domain"/>
    <property type="match status" value="1"/>
</dbReference>
<evidence type="ECO:0000256" key="2">
    <source>
        <dbReference type="ARBA" id="ARBA00022723"/>
    </source>
</evidence>
<evidence type="ECO:0000313" key="11">
    <source>
        <dbReference type="Proteomes" id="UP001383192"/>
    </source>
</evidence>
<feature type="domain" description="Phosphoribosylformylglycinamidine synthase linker" evidence="8">
    <location>
        <begin position="190"/>
        <end position="218"/>
    </location>
</feature>
<dbReference type="GO" id="GO:0006164">
    <property type="term" value="P:purine nucleotide biosynthetic process"/>
    <property type="evidence" value="ECO:0007669"/>
    <property type="project" value="UniProtKB-KW"/>
</dbReference>
<evidence type="ECO:0000256" key="3">
    <source>
        <dbReference type="ARBA" id="ARBA00022741"/>
    </source>
</evidence>
<accession>A0AAW0CJ90</accession>
<dbReference type="InterPro" id="IPR036604">
    <property type="entry name" value="PurS-like_sf"/>
</dbReference>
<dbReference type="Gene3D" id="3.30.1330.10">
    <property type="entry name" value="PurM-like, N-terminal domain"/>
    <property type="match status" value="1"/>
</dbReference>
<dbReference type="InterPro" id="IPR036676">
    <property type="entry name" value="PurM-like_C_sf"/>
</dbReference>
<comment type="caution">
    <text evidence="10">The sequence shown here is derived from an EMBL/GenBank/DDBJ whole genome shotgun (WGS) entry which is preliminary data.</text>
</comment>
<dbReference type="Pfam" id="PF02769">
    <property type="entry name" value="AIRS_C"/>
    <property type="match status" value="1"/>
</dbReference>
<keyword evidence="1 10" id="KW-0436">Ligase</keyword>
<keyword evidence="2" id="KW-0479">Metal-binding</keyword>
<evidence type="ECO:0000313" key="10">
    <source>
        <dbReference type="EMBL" id="KAK7039147.1"/>
    </source>
</evidence>
<dbReference type="SUPFAM" id="SSF56042">
    <property type="entry name" value="PurM C-terminal domain-like"/>
    <property type="match status" value="1"/>
</dbReference>
<dbReference type="SUPFAM" id="SSF55326">
    <property type="entry name" value="PurM N-terminal domain-like"/>
    <property type="match status" value="1"/>
</dbReference>
<dbReference type="PANTHER" id="PTHR10099:SF1">
    <property type="entry name" value="PHOSPHORIBOSYLFORMYLGLYCINAMIDINE SYNTHASE"/>
    <property type="match status" value="1"/>
</dbReference>
<evidence type="ECO:0000259" key="7">
    <source>
        <dbReference type="Pfam" id="PF02769"/>
    </source>
</evidence>
<evidence type="ECO:0000259" key="8">
    <source>
        <dbReference type="Pfam" id="PF18072"/>
    </source>
</evidence>
<dbReference type="GO" id="GO:0046872">
    <property type="term" value="F:metal ion binding"/>
    <property type="evidence" value="ECO:0007669"/>
    <property type="project" value="UniProtKB-KW"/>
</dbReference>
<evidence type="ECO:0000256" key="4">
    <source>
        <dbReference type="ARBA" id="ARBA00022755"/>
    </source>
</evidence>
<dbReference type="InterPro" id="IPR040707">
    <property type="entry name" value="FGAR-AT_N"/>
</dbReference>
<dbReference type="PANTHER" id="PTHR10099">
    <property type="entry name" value="PHOSPHORIBOSYLFORMYLGLYCINAMIDINE SYNTHASE"/>
    <property type="match status" value="1"/>
</dbReference>
<evidence type="ECO:0000256" key="1">
    <source>
        <dbReference type="ARBA" id="ARBA00022598"/>
    </source>
</evidence>
<dbReference type="AlphaFoldDB" id="A0AAW0CJ90"/>
<feature type="domain" description="PurM-like C-terminal" evidence="7">
    <location>
        <begin position="393"/>
        <end position="550"/>
    </location>
</feature>
<evidence type="ECO:0000256" key="5">
    <source>
        <dbReference type="ARBA" id="ARBA00022840"/>
    </source>
</evidence>
<dbReference type="EC" id="6.3.5.3" evidence="10"/>
<proteinExistence type="predicted"/>
<evidence type="ECO:0000256" key="6">
    <source>
        <dbReference type="ARBA" id="ARBA00022842"/>
    </source>
</evidence>